<evidence type="ECO:0000256" key="3">
    <source>
        <dbReference type="ARBA" id="ARBA00022692"/>
    </source>
</evidence>
<feature type="transmembrane region" description="Helical" evidence="7">
    <location>
        <begin position="53"/>
        <end position="72"/>
    </location>
</feature>
<dbReference type="Pfam" id="PF07244">
    <property type="entry name" value="POTRA"/>
    <property type="match status" value="1"/>
</dbReference>
<keyword evidence="2" id="KW-1134">Transmembrane beta strand</keyword>
<accession>A0A8I1MW67</accession>
<evidence type="ECO:0000256" key="2">
    <source>
        <dbReference type="ARBA" id="ARBA00022452"/>
    </source>
</evidence>
<dbReference type="PROSITE" id="PS51779">
    <property type="entry name" value="POTRA"/>
    <property type="match status" value="1"/>
</dbReference>
<keyword evidence="5 7" id="KW-0472">Membrane</keyword>
<proteinExistence type="predicted"/>
<evidence type="ECO:0000256" key="5">
    <source>
        <dbReference type="ARBA" id="ARBA00023136"/>
    </source>
</evidence>
<evidence type="ECO:0000256" key="6">
    <source>
        <dbReference type="ARBA" id="ARBA00023237"/>
    </source>
</evidence>
<feature type="domain" description="POTRA" evidence="8">
    <location>
        <begin position="274"/>
        <end position="348"/>
    </location>
</feature>
<evidence type="ECO:0000256" key="1">
    <source>
        <dbReference type="ARBA" id="ARBA00004370"/>
    </source>
</evidence>
<dbReference type="InterPro" id="IPR034746">
    <property type="entry name" value="POTRA"/>
</dbReference>
<keyword evidence="4" id="KW-0732">Signal</keyword>
<evidence type="ECO:0000256" key="7">
    <source>
        <dbReference type="SAM" id="Phobius"/>
    </source>
</evidence>
<keyword evidence="3 7" id="KW-0812">Transmembrane</keyword>
<keyword evidence="6" id="KW-0998">Cell outer membrane</keyword>
<gene>
    <name evidence="9" type="ORF">J0I24_11090</name>
</gene>
<dbReference type="Gene3D" id="3.10.20.310">
    <property type="entry name" value="membrane protein fhac"/>
    <property type="match status" value="2"/>
</dbReference>
<dbReference type="InterPro" id="IPR000184">
    <property type="entry name" value="Bac_surfAg_D15"/>
</dbReference>
<evidence type="ECO:0000313" key="9">
    <source>
        <dbReference type="EMBL" id="MBN8744836.1"/>
    </source>
</evidence>
<reference evidence="9" key="1">
    <citation type="submission" date="2021-02" db="EMBL/GenBank/DDBJ databases">
        <title>Thiocyanate and organic carbon inputs drive convergent selection for specific autotrophic Afipia and Thiobacillus strains within complex microbiomes.</title>
        <authorList>
            <person name="Huddy R.J."/>
            <person name="Sachdeva R."/>
            <person name="Kadzinga F."/>
            <person name="Kantor R.S."/>
            <person name="Harrison S.T.L."/>
            <person name="Banfield J.F."/>
        </authorList>
    </citation>
    <scope>NUCLEOTIDE SEQUENCE</scope>
    <source>
        <strain evidence="9">SCN18_13_7_16_R3_B_64_19</strain>
    </source>
</reference>
<dbReference type="Pfam" id="PF01103">
    <property type="entry name" value="Omp85"/>
    <property type="match status" value="1"/>
</dbReference>
<organism evidence="9 10">
    <name type="scientific">Thiomonas arsenitoxydans (strain DSM 22701 / CIP 110005 / 3As)</name>
    <dbReference type="NCBI Taxonomy" id="426114"/>
    <lineage>
        <taxon>Bacteria</taxon>
        <taxon>Pseudomonadati</taxon>
        <taxon>Pseudomonadota</taxon>
        <taxon>Betaproteobacteria</taxon>
        <taxon>Burkholderiales</taxon>
        <taxon>Thiomonas</taxon>
    </lineage>
</organism>
<dbReference type="Proteomes" id="UP000664800">
    <property type="component" value="Unassembled WGS sequence"/>
</dbReference>
<keyword evidence="7" id="KW-1133">Transmembrane helix</keyword>
<evidence type="ECO:0000313" key="10">
    <source>
        <dbReference type="Proteomes" id="UP000664800"/>
    </source>
</evidence>
<name>A0A8I1MW67_THIA3</name>
<dbReference type="Gene3D" id="2.40.160.50">
    <property type="entry name" value="membrane protein fhac: a member of the omp85/tpsb transporter family"/>
    <property type="match status" value="1"/>
</dbReference>
<dbReference type="PANTHER" id="PTHR12815:SF47">
    <property type="entry name" value="TRANSLOCATION AND ASSEMBLY MODULE SUBUNIT TAMA"/>
    <property type="match status" value="1"/>
</dbReference>
<protein>
    <submittedName>
        <fullName evidence="9">Outer membrane protein assembly factor</fullName>
    </submittedName>
</protein>
<dbReference type="PANTHER" id="PTHR12815">
    <property type="entry name" value="SORTING AND ASSEMBLY MACHINERY SAMM50 PROTEIN FAMILY MEMBER"/>
    <property type="match status" value="1"/>
</dbReference>
<dbReference type="InterPro" id="IPR010827">
    <property type="entry name" value="BamA/TamA_POTRA"/>
</dbReference>
<comment type="caution">
    <text evidence="9">The sequence shown here is derived from an EMBL/GenBank/DDBJ whole genome shotgun (WGS) entry which is preliminary data.</text>
</comment>
<dbReference type="AlphaFoldDB" id="A0A8I1MW67"/>
<dbReference type="GO" id="GO:0019867">
    <property type="term" value="C:outer membrane"/>
    <property type="evidence" value="ECO:0007669"/>
    <property type="project" value="InterPro"/>
</dbReference>
<sequence length="656" mass="70457">MRTGRSPALGALMGLPTPPTTCGMNNACMHRKPARTTTAEHQIGLGGAALPSAIAFFGFALGAFCAVAVLAWPQTAAAQTASPSPAPPASAAQAAAPKYEVELDVPEDLRTLLSNNLDLLRWRNFPGLQADQVERLADEAPAQVQRLLETQGYFSPQIAVRVDCPPQADGIRPIRVVLSVNPGVATLVHAVEVQVDGPDGQPDAALSARLSRTWTLKPGSVFRDADWESAKSRALSSLLSGQWPAARIADSRATIDPQTHQARLLVRLDTGAAYTFGPLHITGLQRYPASIVERLAPMQPGQPYSQTALLDYQAALQNSPYFRNAVVDADVRQAQDGVAPVDVQVTENRAQKLSFGVGVSSDTGQRVQMGWRDLDFLGRAWRLSSEVKLQTREQSGNLRLAFPRTANGYDDSLTLLQDRADISGLVTRNSSIGALRERTRGHIDTALALQYQAESLQPAGAASSEVHALSLNDSWTWRDINSVLYPSRGAIINLQLGGASKALLSSANFIRLYARGLGYLPIDRSNQLVFRAEAGAVLANGASGIPQNFLFRAGGANSVRGYAYQSLGLVQGDAIVGGRYLFTASAEFDHWFTRQWGGAVFYDLGNAADTWGALKPVRGYGAGVRWRSPVGLVSVDLAYGQAVHQYRLNFSAGLSF</sequence>
<comment type="subcellular location">
    <subcellularLocation>
        <location evidence="1">Membrane</location>
    </subcellularLocation>
</comment>
<dbReference type="EMBL" id="JAFKMR010000021">
    <property type="protein sequence ID" value="MBN8744836.1"/>
    <property type="molecule type" value="Genomic_DNA"/>
</dbReference>
<evidence type="ECO:0000256" key="4">
    <source>
        <dbReference type="ARBA" id="ARBA00022729"/>
    </source>
</evidence>
<evidence type="ECO:0000259" key="8">
    <source>
        <dbReference type="PROSITE" id="PS51779"/>
    </source>
</evidence>
<dbReference type="InterPro" id="IPR039910">
    <property type="entry name" value="D15-like"/>
</dbReference>